<evidence type="ECO:0000313" key="4">
    <source>
        <dbReference type="Proteomes" id="UP001304895"/>
    </source>
</evidence>
<comment type="caution">
    <text evidence="3">The sequence shown here is derived from an EMBL/GenBank/DDBJ whole genome shotgun (WGS) entry which is preliminary data.</text>
</comment>
<reference evidence="3" key="2">
    <citation type="submission" date="2023-05" db="EMBL/GenBank/DDBJ databases">
        <authorList>
            <consortium name="Lawrence Berkeley National Laboratory"/>
            <person name="Steindorff A."/>
            <person name="Hensen N."/>
            <person name="Bonometti L."/>
            <person name="Westerberg I."/>
            <person name="Brannstrom I.O."/>
            <person name="Guillou S."/>
            <person name="Cros-Aarteil S."/>
            <person name="Calhoun S."/>
            <person name="Haridas S."/>
            <person name="Kuo A."/>
            <person name="Mondo S."/>
            <person name="Pangilinan J."/>
            <person name="Riley R."/>
            <person name="Labutti K."/>
            <person name="Andreopoulos B."/>
            <person name="Lipzen A."/>
            <person name="Chen C."/>
            <person name="Yanf M."/>
            <person name="Daum C."/>
            <person name="Ng V."/>
            <person name="Clum A."/>
            <person name="Ohm R."/>
            <person name="Martin F."/>
            <person name="Silar P."/>
            <person name="Natvig D."/>
            <person name="Lalanne C."/>
            <person name="Gautier V."/>
            <person name="Ament-Velasquez S.L."/>
            <person name="Kruys A."/>
            <person name="Hutchinson M.I."/>
            <person name="Powell A.J."/>
            <person name="Barry K."/>
            <person name="Miller A.N."/>
            <person name="Grigoriev I.V."/>
            <person name="Debuchy R."/>
            <person name="Gladieux P."/>
            <person name="Thoren M.H."/>
            <person name="Johannesson H."/>
        </authorList>
    </citation>
    <scope>NUCLEOTIDE SEQUENCE</scope>
    <source>
        <strain evidence="3">CBS 123565</strain>
    </source>
</reference>
<protein>
    <recommendedName>
        <fullName evidence="5">Secreted protein</fullName>
    </recommendedName>
</protein>
<dbReference type="EMBL" id="MU853403">
    <property type="protein sequence ID" value="KAK4136550.1"/>
    <property type="molecule type" value="Genomic_DNA"/>
</dbReference>
<evidence type="ECO:0000313" key="3">
    <source>
        <dbReference type="EMBL" id="KAK4136550.1"/>
    </source>
</evidence>
<evidence type="ECO:0000256" key="2">
    <source>
        <dbReference type="SAM" id="SignalP"/>
    </source>
</evidence>
<sequence>MLLRPLVAILPLIAAGLSTATPISCPDVRLHPRPPFSFLYYPLPSSLPLASPPFPADSVVRDTGPSSNATSSSRASCRPRPVAATDGA</sequence>
<feature type="compositionally biased region" description="Low complexity" evidence="1">
    <location>
        <begin position="66"/>
        <end position="76"/>
    </location>
</feature>
<proteinExistence type="predicted"/>
<feature type="region of interest" description="Disordered" evidence="1">
    <location>
        <begin position="54"/>
        <end position="88"/>
    </location>
</feature>
<keyword evidence="4" id="KW-1185">Reference proteome</keyword>
<organism evidence="3 4">
    <name type="scientific">Trichocladium antarcticum</name>
    <dbReference type="NCBI Taxonomy" id="1450529"/>
    <lineage>
        <taxon>Eukaryota</taxon>
        <taxon>Fungi</taxon>
        <taxon>Dikarya</taxon>
        <taxon>Ascomycota</taxon>
        <taxon>Pezizomycotina</taxon>
        <taxon>Sordariomycetes</taxon>
        <taxon>Sordariomycetidae</taxon>
        <taxon>Sordariales</taxon>
        <taxon>Chaetomiaceae</taxon>
        <taxon>Trichocladium</taxon>
    </lineage>
</organism>
<feature type="signal peptide" evidence="2">
    <location>
        <begin position="1"/>
        <end position="20"/>
    </location>
</feature>
<dbReference type="AlphaFoldDB" id="A0AAN6ZEV6"/>
<gene>
    <name evidence="3" type="ORF">BT67DRAFT_439556</name>
</gene>
<accession>A0AAN6ZEV6</accession>
<evidence type="ECO:0000256" key="1">
    <source>
        <dbReference type="SAM" id="MobiDB-lite"/>
    </source>
</evidence>
<evidence type="ECO:0008006" key="5">
    <source>
        <dbReference type="Google" id="ProtNLM"/>
    </source>
</evidence>
<name>A0AAN6ZEV6_9PEZI</name>
<dbReference type="Proteomes" id="UP001304895">
    <property type="component" value="Unassembled WGS sequence"/>
</dbReference>
<reference evidence="3" key="1">
    <citation type="journal article" date="2023" name="Mol. Phylogenet. Evol.">
        <title>Genome-scale phylogeny and comparative genomics of the fungal order Sordariales.</title>
        <authorList>
            <person name="Hensen N."/>
            <person name="Bonometti L."/>
            <person name="Westerberg I."/>
            <person name="Brannstrom I.O."/>
            <person name="Guillou S."/>
            <person name="Cros-Aarteil S."/>
            <person name="Calhoun S."/>
            <person name="Haridas S."/>
            <person name="Kuo A."/>
            <person name="Mondo S."/>
            <person name="Pangilinan J."/>
            <person name="Riley R."/>
            <person name="LaButti K."/>
            <person name="Andreopoulos B."/>
            <person name="Lipzen A."/>
            <person name="Chen C."/>
            <person name="Yan M."/>
            <person name="Daum C."/>
            <person name="Ng V."/>
            <person name="Clum A."/>
            <person name="Steindorff A."/>
            <person name="Ohm R.A."/>
            <person name="Martin F."/>
            <person name="Silar P."/>
            <person name="Natvig D.O."/>
            <person name="Lalanne C."/>
            <person name="Gautier V."/>
            <person name="Ament-Velasquez S.L."/>
            <person name="Kruys A."/>
            <person name="Hutchinson M.I."/>
            <person name="Powell A.J."/>
            <person name="Barry K."/>
            <person name="Miller A.N."/>
            <person name="Grigoriev I.V."/>
            <person name="Debuchy R."/>
            <person name="Gladieux P."/>
            <person name="Hiltunen Thoren M."/>
            <person name="Johannesson H."/>
        </authorList>
    </citation>
    <scope>NUCLEOTIDE SEQUENCE</scope>
    <source>
        <strain evidence="3">CBS 123565</strain>
    </source>
</reference>
<feature type="chain" id="PRO_5043004956" description="Secreted protein" evidence="2">
    <location>
        <begin position="21"/>
        <end position="88"/>
    </location>
</feature>
<keyword evidence="2" id="KW-0732">Signal</keyword>